<gene>
    <name evidence="1" type="ORF">BJF93_22340</name>
</gene>
<protein>
    <submittedName>
        <fullName evidence="1">Uncharacterized protein</fullName>
    </submittedName>
</protein>
<evidence type="ECO:0000313" key="1">
    <source>
        <dbReference type="EMBL" id="OLP60550.1"/>
    </source>
</evidence>
<reference evidence="1 2" key="1">
    <citation type="submission" date="2016-09" db="EMBL/GenBank/DDBJ databases">
        <title>Rhizobium sp. nov., a novel species isolated from the rice rhizosphere.</title>
        <authorList>
            <person name="Zhao J."/>
            <person name="Zhang X."/>
        </authorList>
    </citation>
    <scope>NUCLEOTIDE SEQUENCE [LARGE SCALE GENOMIC DNA]</scope>
    <source>
        <strain evidence="1 2">1.7048</strain>
    </source>
</reference>
<organism evidence="1 2">
    <name type="scientific">Xaviernesmea oryzae</name>
    <dbReference type="NCBI Taxonomy" id="464029"/>
    <lineage>
        <taxon>Bacteria</taxon>
        <taxon>Pseudomonadati</taxon>
        <taxon>Pseudomonadota</taxon>
        <taxon>Alphaproteobacteria</taxon>
        <taxon>Hyphomicrobiales</taxon>
        <taxon>Rhizobiaceae</taxon>
        <taxon>Rhizobium/Agrobacterium group</taxon>
        <taxon>Xaviernesmea</taxon>
    </lineage>
</organism>
<sequence length="244" mass="26738">MTILPRRLAFSLALGAVLLAALAGALAVAAHFYGQVLTRAGQTTRDDPVDIFIGTDHLRLPQNMIRFEEQRRTGVAERVDLALTWPELSGYTEALRARFQAAGDEGRLIFLQLSQSTMSRDMSGRIDPIYTRLYEGAPWPGPAGLTAHALKKTAGYGDDILLTGTDVNGRPYAVRCVLLAQAQSASNADCQRDLHVGRDLTLLYRFSSQLLPHWQSIDAALVRFVSARLIPDPAQIDVGNTLRP</sequence>
<name>A0A1Q9AYQ6_9HYPH</name>
<dbReference type="EMBL" id="MKIP01000036">
    <property type="protein sequence ID" value="OLP60550.1"/>
    <property type="molecule type" value="Genomic_DNA"/>
</dbReference>
<comment type="caution">
    <text evidence="1">The sequence shown here is derived from an EMBL/GenBank/DDBJ whole genome shotgun (WGS) entry which is preliminary data.</text>
</comment>
<keyword evidence="2" id="KW-1185">Reference proteome</keyword>
<dbReference type="Proteomes" id="UP000186364">
    <property type="component" value="Unassembled WGS sequence"/>
</dbReference>
<proteinExistence type="predicted"/>
<accession>A0A1Q9AYQ6</accession>
<dbReference type="AlphaFoldDB" id="A0A1Q9AYQ6"/>
<evidence type="ECO:0000313" key="2">
    <source>
        <dbReference type="Proteomes" id="UP000186364"/>
    </source>
</evidence>